<dbReference type="Pfam" id="PF00004">
    <property type="entry name" value="AAA"/>
    <property type="match status" value="1"/>
</dbReference>
<feature type="region of interest" description="Disordered" evidence="13">
    <location>
        <begin position="517"/>
        <end position="630"/>
    </location>
</feature>
<dbReference type="PANTHER" id="PTHR23070">
    <property type="entry name" value="BCS1 AAA-TYPE ATPASE"/>
    <property type="match status" value="1"/>
</dbReference>
<dbReference type="SMART" id="SM01024">
    <property type="entry name" value="BCS1_N"/>
    <property type="match status" value="1"/>
</dbReference>
<feature type="domain" description="AAA+ ATPase" evidence="14">
    <location>
        <begin position="293"/>
        <end position="436"/>
    </location>
</feature>
<dbReference type="InterPro" id="IPR057495">
    <property type="entry name" value="AAA_lid_BCS1"/>
</dbReference>
<evidence type="ECO:0000256" key="2">
    <source>
        <dbReference type="ARBA" id="ARBA00007448"/>
    </source>
</evidence>
<dbReference type="Gene3D" id="3.40.50.300">
    <property type="entry name" value="P-loop containing nucleotide triphosphate hydrolases"/>
    <property type="match status" value="1"/>
</dbReference>
<keyword evidence="3" id="KW-0812">Transmembrane</keyword>
<evidence type="ECO:0000256" key="10">
    <source>
        <dbReference type="ARBA" id="ARBA00023136"/>
    </source>
</evidence>
<dbReference type="InterPro" id="IPR003959">
    <property type="entry name" value="ATPase_AAA_core"/>
</dbReference>
<evidence type="ECO:0000256" key="11">
    <source>
        <dbReference type="ARBA" id="ARBA00048778"/>
    </source>
</evidence>
<comment type="subcellular location">
    <subcellularLocation>
        <location evidence="1">Mitochondrion inner membrane</location>
        <topology evidence="1">Single-pass membrane protein</topology>
    </subcellularLocation>
</comment>
<evidence type="ECO:0000256" key="9">
    <source>
        <dbReference type="ARBA" id="ARBA00023128"/>
    </source>
</evidence>
<evidence type="ECO:0000256" key="4">
    <source>
        <dbReference type="ARBA" id="ARBA00022741"/>
    </source>
</evidence>
<gene>
    <name evidence="16" type="ORF">PVAG01_00402</name>
</gene>
<keyword evidence="9" id="KW-0496">Mitochondrion</keyword>
<dbReference type="InterPro" id="IPR027417">
    <property type="entry name" value="P-loop_NTPase"/>
</dbReference>
<comment type="similarity">
    <text evidence="2">Belongs to the AAA ATPase family. BCS1 subfamily.</text>
</comment>
<dbReference type="Proteomes" id="UP001629113">
    <property type="component" value="Unassembled WGS sequence"/>
</dbReference>
<keyword evidence="6" id="KW-0378">Hydrolase</keyword>
<keyword evidence="17" id="KW-1185">Reference proteome</keyword>
<dbReference type="SMART" id="SM00382">
    <property type="entry name" value="AAA"/>
    <property type="match status" value="1"/>
</dbReference>
<dbReference type="InterPro" id="IPR050747">
    <property type="entry name" value="Mitochondrial_chaperone_BCS1"/>
</dbReference>
<feature type="domain" description="BCS1 N-terminal" evidence="15">
    <location>
        <begin position="64"/>
        <end position="260"/>
    </location>
</feature>
<evidence type="ECO:0000256" key="1">
    <source>
        <dbReference type="ARBA" id="ARBA00004434"/>
    </source>
</evidence>
<evidence type="ECO:0000256" key="3">
    <source>
        <dbReference type="ARBA" id="ARBA00022692"/>
    </source>
</evidence>
<keyword evidence="8" id="KW-1133">Transmembrane helix</keyword>
<dbReference type="Pfam" id="PF08740">
    <property type="entry name" value="BCS1_N"/>
    <property type="match status" value="1"/>
</dbReference>
<dbReference type="InterPro" id="IPR003593">
    <property type="entry name" value="AAA+_ATPase"/>
</dbReference>
<keyword evidence="5" id="KW-0999">Mitochondrion inner membrane</keyword>
<dbReference type="InterPro" id="IPR003960">
    <property type="entry name" value="ATPase_AAA_CS"/>
</dbReference>
<evidence type="ECO:0000259" key="15">
    <source>
        <dbReference type="SMART" id="SM01024"/>
    </source>
</evidence>
<keyword evidence="4 12" id="KW-0547">Nucleotide-binding</keyword>
<evidence type="ECO:0000313" key="16">
    <source>
        <dbReference type="EMBL" id="KAL3426893.1"/>
    </source>
</evidence>
<feature type="compositionally biased region" description="Basic residues" evidence="13">
    <location>
        <begin position="565"/>
        <end position="580"/>
    </location>
</feature>
<evidence type="ECO:0000256" key="6">
    <source>
        <dbReference type="ARBA" id="ARBA00022801"/>
    </source>
</evidence>
<evidence type="ECO:0000259" key="14">
    <source>
        <dbReference type="SMART" id="SM00382"/>
    </source>
</evidence>
<sequence length="630" mass="70789">MSSGSGNKLLDAAKSSLLGDGSGTSSIQDFLEHSAPGFGFLQNFFSTWLKIDLTTLAAALTIMGTISGGLQNLQGLALKVYWWFTKFLTASISIASSDRLNREILNWLGAHILTRQGTRVLTARTETVQTDAWYPRRTKTERNDYHHEKRVPIEYLPTFGTTWFIHEYRVFLIRRIPTTHYGNVVGVPDEYAAAPEGDEPLVIMVLGRSVVPIKRFLDTCRDFAEKQREAFVTVRANKSEYHDHAWDTTILRPIRPLETVHFDEAMKAKLVADIRNYLDPATRRFYNARGIPYRRGYLLHGPPGTGKTSLSLALAGVFNLELYLVHIPSIREDTDLERLFTLLPPQCIVLLEDIDAVGVKRQLANGSEDEEDSDDNKMDKYIRSRVTLSGLLNVLDGISSQEGRIVFMTSNMAHKLDSALVRPGRIDMMIYLGSISQRSAELMFLRMYAPNKSEGAPTTPDLSQDISAEKLQALASDFSSKIPADTFTPAELQGYLLSQRGIPARAVEEISTWVGEEMAKKEESKKRAKEAEKRRAKKKAEAKVKVVSTSSSDDDSETESDRSRTTSRKKRKARRKLKKAAQHDGEPVLPEEQEGDDQQTRDVDREKVKGINDGQETKTDKDTAQELNKT</sequence>
<evidence type="ECO:0000256" key="8">
    <source>
        <dbReference type="ARBA" id="ARBA00022989"/>
    </source>
</evidence>
<keyword evidence="7 12" id="KW-0067">ATP-binding</keyword>
<reference evidence="16 17" key="1">
    <citation type="submission" date="2024-06" db="EMBL/GenBank/DDBJ databases">
        <title>Complete genome of Phlyctema vagabunda strain 19-DSS-EL-015.</title>
        <authorList>
            <person name="Fiorenzani C."/>
        </authorList>
    </citation>
    <scope>NUCLEOTIDE SEQUENCE [LARGE SCALE GENOMIC DNA]</scope>
    <source>
        <strain evidence="16 17">19-DSS-EL-015</strain>
    </source>
</reference>
<proteinExistence type="inferred from homology"/>
<dbReference type="SUPFAM" id="SSF52540">
    <property type="entry name" value="P-loop containing nucleoside triphosphate hydrolases"/>
    <property type="match status" value="1"/>
</dbReference>
<comment type="caution">
    <text evidence="16">The sequence shown here is derived from an EMBL/GenBank/DDBJ whole genome shotgun (WGS) entry which is preliminary data.</text>
</comment>
<accession>A0ABR4PUK8</accession>
<evidence type="ECO:0000256" key="12">
    <source>
        <dbReference type="RuleBase" id="RU003651"/>
    </source>
</evidence>
<evidence type="ECO:0000256" key="7">
    <source>
        <dbReference type="ARBA" id="ARBA00022840"/>
    </source>
</evidence>
<evidence type="ECO:0000313" key="17">
    <source>
        <dbReference type="Proteomes" id="UP001629113"/>
    </source>
</evidence>
<comment type="catalytic activity">
    <reaction evidence="11">
        <text>ATP + H2O = ADP + phosphate + H(+)</text>
        <dbReference type="Rhea" id="RHEA:13065"/>
        <dbReference type="ChEBI" id="CHEBI:15377"/>
        <dbReference type="ChEBI" id="CHEBI:15378"/>
        <dbReference type="ChEBI" id="CHEBI:30616"/>
        <dbReference type="ChEBI" id="CHEBI:43474"/>
        <dbReference type="ChEBI" id="CHEBI:456216"/>
    </reaction>
    <physiologicalReaction direction="left-to-right" evidence="11">
        <dbReference type="Rhea" id="RHEA:13066"/>
    </physiologicalReaction>
</comment>
<dbReference type="InterPro" id="IPR014851">
    <property type="entry name" value="BCS1_N"/>
</dbReference>
<organism evidence="16 17">
    <name type="scientific">Phlyctema vagabunda</name>
    <dbReference type="NCBI Taxonomy" id="108571"/>
    <lineage>
        <taxon>Eukaryota</taxon>
        <taxon>Fungi</taxon>
        <taxon>Dikarya</taxon>
        <taxon>Ascomycota</taxon>
        <taxon>Pezizomycotina</taxon>
        <taxon>Leotiomycetes</taxon>
        <taxon>Helotiales</taxon>
        <taxon>Dermateaceae</taxon>
        <taxon>Phlyctema</taxon>
    </lineage>
</organism>
<dbReference type="Pfam" id="PF25426">
    <property type="entry name" value="AAA_lid_BCS1"/>
    <property type="match status" value="1"/>
</dbReference>
<evidence type="ECO:0000256" key="5">
    <source>
        <dbReference type="ARBA" id="ARBA00022792"/>
    </source>
</evidence>
<evidence type="ECO:0000256" key="13">
    <source>
        <dbReference type="SAM" id="MobiDB-lite"/>
    </source>
</evidence>
<name>A0ABR4PUK8_9HELO</name>
<feature type="compositionally biased region" description="Basic and acidic residues" evidence="13">
    <location>
        <begin position="598"/>
        <end position="630"/>
    </location>
</feature>
<keyword evidence="10" id="KW-0472">Membrane</keyword>
<feature type="compositionally biased region" description="Basic and acidic residues" evidence="13">
    <location>
        <begin position="517"/>
        <end position="544"/>
    </location>
</feature>
<dbReference type="PROSITE" id="PS00674">
    <property type="entry name" value="AAA"/>
    <property type="match status" value="1"/>
</dbReference>
<dbReference type="EMBL" id="JBFCZG010000001">
    <property type="protein sequence ID" value="KAL3426893.1"/>
    <property type="molecule type" value="Genomic_DNA"/>
</dbReference>
<protein>
    <submittedName>
        <fullName evidence="16">Mitochondrial chaperone bcs1</fullName>
    </submittedName>
</protein>